<dbReference type="Gene3D" id="3.40.640.10">
    <property type="entry name" value="Type I PLP-dependent aspartate aminotransferase-like (Major domain)"/>
    <property type="match status" value="1"/>
</dbReference>
<dbReference type="SUPFAM" id="SSF53383">
    <property type="entry name" value="PLP-dependent transferases"/>
    <property type="match status" value="1"/>
</dbReference>
<evidence type="ECO:0000256" key="3">
    <source>
        <dbReference type="ARBA" id="ARBA00022898"/>
    </source>
</evidence>
<dbReference type="Gene3D" id="3.90.1150.10">
    <property type="entry name" value="Aspartate Aminotransferase, domain 1"/>
    <property type="match status" value="1"/>
</dbReference>
<keyword evidence="7" id="KW-1185">Reference proteome</keyword>
<dbReference type="InterPro" id="IPR015422">
    <property type="entry name" value="PyrdxlP-dep_Trfase_small"/>
</dbReference>
<organism evidence="6 7">
    <name type="scientific">Nitratireductor aquimarinus</name>
    <dbReference type="NCBI Taxonomy" id="889300"/>
    <lineage>
        <taxon>Bacteria</taxon>
        <taxon>Pseudomonadati</taxon>
        <taxon>Pseudomonadota</taxon>
        <taxon>Alphaproteobacteria</taxon>
        <taxon>Hyphomicrobiales</taxon>
        <taxon>Phyllobacteriaceae</taxon>
        <taxon>Nitratireductor</taxon>
    </lineage>
</organism>
<dbReference type="PROSITE" id="PS00599">
    <property type="entry name" value="AA_TRANSFER_CLASS_2"/>
    <property type="match status" value="1"/>
</dbReference>
<evidence type="ECO:0000256" key="1">
    <source>
        <dbReference type="ARBA" id="ARBA00001933"/>
    </source>
</evidence>
<keyword evidence="3 4" id="KW-0663">Pyridoxal phosphate</keyword>
<comment type="caution">
    <text evidence="6">The sequence shown here is derived from an EMBL/GenBank/DDBJ whole genome shotgun (WGS) entry which is preliminary data.</text>
</comment>
<evidence type="ECO:0000256" key="4">
    <source>
        <dbReference type="RuleBase" id="RU003693"/>
    </source>
</evidence>
<name>A0ABU4AM78_9HYPH</name>
<evidence type="ECO:0000259" key="5">
    <source>
        <dbReference type="Pfam" id="PF00155"/>
    </source>
</evidence>
<evidence type="ECO:0000313" key="6">
    <source>
        <dbReference type="EMBL" id="MDV6227358.1"/>
    </source>
</evidence>
<reference evidence="6 7" key="1">
    <citation type="submission" date="2023-10" db="EMBL/GenBank/DDBJ databases">
        <authorList>
            <person name="Venkata Ramana C."/>
            <person name="Sasikala C."/>
            <person name="Dhurka M."/>
        </authorList>
    </citation>
    <scope>NUCLEOTIDE SEQUENCE [LARGE SCALE GENOMIC DNA]</scope>
    <source>
        <strain evidence="6 7">KCTC 32151</strain>
    </source>
</reference>
<keyword evidence="6" id="KW-0032">Aminotransferase</keyword>
<dbReference type="GeneID" id="99682026"/>
<dbReference type="PANTHER" id="PTHR13693">
    <property type="entry name" value="CLASS II AMINOTRANSFERASE/8-AMINO-7-OXONONANOATE SYNTHASE"/>
    <property type="match status" value="1"/>
</dbReference>
<comment type="cofactor">
    <cofactor evidence="1 4">
        <name>pyridoxal 5'-phosphate</name>
        <dbReference type="ChEBI" id="CHEBI:597326"/>
    </cofactor>
</comment>
<sequence length="370" mass="38997">MIVEEPLDAQDRMDSPIGARMRIGGRDVDYFCGTSYHALHGHPVVIEAAVQALRTYGLGPATRADMPVYTETEALVCQHFGCDAAAYVASGYLSIMALLLALRDDYDVAFADERSHFSVNDALKCAERPVVRFKHRDPQHLSEQMRRHLKPGQVPVVVSDGVFPSTGALAPLDAYADILEAWPGGLLCIDDSHGVGVLGGTGRGTLEHFDLEGDRAFCAGTLSKAFGGFGGVVPASRALAEKIATKGGVVAGASPPPVPAAAAAGAGLRLFMESPAMLQSLRANVAHMRAGLAELGLAVPQTPVPIFNVQASVDLKQVSEKLRARDIVVKHVSAGGYSDAPPVETLRIAVFSSHTPEQIDGLLAGLAAYL</sequence>
<accession>A0ABU4AM78</accession>
<feature type="domain" description="Aminotransferase class I/classII large" evidence="5">
    <location>
        <begin position="62"/>
        <end position="364"/>
    </location>
</feature>
<dbReference type="InterPro" id="IPR004839">
    <property type="entry name" value="Aminotransferase_I/II_large"/>
</dbReference>
<gene>
    <name evidence="6" type="ORF">R2G56_13755</name>
</gene>
<dbReference type="RefSeq" id="WP_206548518.1">
    <property type="nucleotide sequence ID" value="NZ_CP177240.1"/>
</dbReference>
<dbReference type="InterPro" id="IPR015424">
    <property type="entry name" value="PyrdxlP-dep_Trfase"/>
</dbReference>
<dbReference type="InterPro" id="IPR001917">
    <property type="entry name" value="Aminotrans_II_pyridoxalP_BS"/>
</dbReference>
<protein>
    <submittedName>
        <fullName evidence="6">Pyridoxal phosphate-dependent aminotransferase family protein</fullName>
    </submittedName>
</protein>
<evidence type="ECO:0000256" key="2">
    <source>
        <dbReference type="ARBA" id="ARBA00022679"/>
    </source>
</evidence>
<dbReference type="GO" id="GO:0008483">
    <property type="term" value="F:transaminase activity"/>
    <property type="evidence" value="ECO:0007669"/>
    <property type="project" value="UniProtKB-KW"/>
</dbReference>
<dbReference type="Proteomes" id="UP001185659">
    <property type="component" value="Unassembled WGS sequence"/>
</dbReference>
<evidence type="ECO:0000313" key="7">
    <source>
        <dbReference type="Proteomes" id="UP001185659"/>
    </source>
</evidence>
<dbReference type="Pfam" id="PF00155">
    <property type="entry name" value="Aminotran_1_2"/>
    <property type="match status" value="1"/>
</dbReference>
<proteinExistence type="inferred from homology"/>
<dbReference type="EMBL" id="JAWLIP010000006">
    <property type="protein sequence ID" value="MDV6227358.1"/>
    <property type="molecule type" value="Genomic_DNA"/>
</dbReference>
<dbReference type="InterPro" id="IPR015421">
    <property type="entry name" value="PyrdxlP-dep_Trfase_major"/>
</dbReference>
<comment type="similarity">
    <text evidence="4">Belongs to the class-II pyridoxal-phosphate-dependent aminotransferase family.</text>
</comment>
<keyword evidence="2" id="KW-0808">Transferase</keyword>
<dbReference type="InterPro" id="IPR050087">
    <property type="entry name" value="AON_synthase_class-II"/>
</dbReference>